<dbReference type="Gene3D" id="3.50.50.60">
    <property type="entry name" value="FAD/NAD(P)-binding domain"/>
    <property type="match status" value="2"/>
</dbReference>
<dbReference type="GO" id="GO:0016491">
    <property type="term" value="F:oxidoreductase activity"/>
    <property type="evidence" value="ECO:0007669"/>
    <property type="project" value="UniProtKB-KW"/>
</dbReference>
<dbReference type="SUPFAM" id="SSF56425">
    <property type="entry name" value="Succinate dehydrogenase/fumarate reductase flavoprotein, catalytic domain"/>
    <property type="match status" value="1"/>
</dbReference>
<keyword evidence="2" id="KW-0285">Flavoprotein</keyword>
<dbReference type="InterPro" id="IPR003953">
    <property type="entry name" value="FAD-dep_OxRdtase_2_FAD-bd"/>
</dbReference>
<dbReference type="RefSeq" id="WP_183661649.1">
    <property type="nucleotide sequence ID" value="NZ_JACHXN010000004.1"/>
</dbReference>
<dbReference type="Proteomes" id="UP000554520">
    <property type="component" value="Unassembled WGS sequence"/>
</dbReference>
<evidence type="ECO:0000256" key="3">
    <source>
        <dbReference type="ARBA" id="ARBA00022827"/>
    </source>
</evidence>
<dbReference type="PANTHER" id="PTHR43400">
    <property type="entry name" value="FUMARATE REDUCTASE"/>
    <property type="match status" value="1"/>
</dbReference>
<feature type="domain" description="FAD-dependent oxidoreductase 2 FAD-binding" evidence="6">
    <location>
        <begin position="13"/>
        <end position="549"/>
    </location>
</feature>
<name>A0A839U644_9HYPH</name>
<dbReference type="InterPro" id="IPR050315">
    <property type="entry name" value="FAD-oxidoreductase_2"/>
</dbReference>
<dbReference type="PANTHER" id="PTHR43400:SF10">
    <property type="entry name" value="3-OXOSTEROID 1-DEHYDROGENASE"/>
    <property type="match status" value="1"/>
</dbReference>
<reference evidence="7 8" key="1">
    <citation type="submission" date="2020-08" db="EMBL/GenBank/DDBJ databases">
        <title>Genomic Encyclopedia of Type Strains, Phase III (KMG-III): the genomes of soil and plant-associated and newly described type strains.</title>
        <authorList>
            <person name="Whitman W."/>
        </authorList>
    </citation>
    <scope>NUCLEOTIDE SEQUENCE [LARGE SCALE GENOMIC DNA]</scope>
    <source>
        <strain evidence="7 8">CECT 7015</strain>
    </source>
</reference>
<proteinExistence type="predicted"/>
<protein>
    <submittedName>
        <fullName evidence="7">Succinate dehydrogenase/fumarate reductase flavoprotein subunit</fullName>
    </submittedName>
</protein>
<dbReference type="InterPro" id="IPR036188">
    <property type="entry name" value="FAD/NAD-bd_sf"/>
</dbReference>
<comment type="cofactor">
    <cofactor evidence="1">
        <name>FAD</name>
        <dbReference type="ChEBI" id="CHEBI:57692"/>
    </cofactor>
</comment>
<keyword evidence="8" id="KW-1185">Reference proteome</keyword>
<evidence type="ECO:0000256" key="1">
    <source>
        <dbReference type="ARBA" id="ARBA00001974"/>
    </source>
</evidence>
<dbReference type="EMBL" id="JACHXN010000004">
    <property type="protein sequence ID" value="MBB3145393.1"/>
    <property type="molecule type" value="Genomic_DNA"/>
</dbReference>
<dbReference type="SUPFAM" id="SSF51905">
    <property type="entry name" value="FAD/NAD(P)-binding domain"/>
    <property type="match status" value="1"/>
</dbReference>
<keyword evidence="3" id="KW-0274">FAD</keyword>
<keyword evidence="4" id="KW-0560">Oxidoreductase</keyword>
<evidence type="ECO:0000256" key="4">
    <source>
        <dbReference type="ARBA" id="ARBA00023002"/>
    </source>
</evidence>
<evidence type="ECO:0000259" key="6">
    <source>
        <dbReference type="Pfam" id="PF00890"/>
    </source>
</evidence>
<evidence type="ECO:0000256" key="2">
    <source>
        <dbReference type="ARBA" id="ARBA00022630"/>
    </source>
</evidence>
<accession>A0A839U644</accession>
<sequence>MHRTLSESSRTYDVAVLGAGAGGLSAAISAALEGARVLLVERCAHLGGTAAFSAGTTWIPLTRHSVALGANDSYEKVSRFLERAVGNQSSAVLRNAFLAAGPGVIDTLEDKTDVKFRARPFHPDYMYELEGASSFGRALEPLPFEAAALGDDLKLIRPPIPEFTVLGGMMVDRDDIAHLMKLGKSVTSAAYSAKLIARYYLGKMRHGRGTRLVMGNALIGRMLMAALKLDVTILTETETTSLVMSGTSVTGVRLRQKGIERQIDVAGGVILASGGFAQHKRLRPEKLPRPLPEFSPSAPGSTGALHDLAFAAGAFHGETASQPCFWAPVSRRRRKDGSMAVFPHFVFDRSKPGIISVGRDGRRFVNESTSYHRFVSAMYAINKEGSHIPVYLVADARALKTYGLGMIRPGGAGIRPFLADGYLTEGKTPEELAAKLGIDAEGLKDSLARMSSYGKTGADTDFARGTTVYEKANGDPAHGPNPSLGALDAPPFYAIRLWPGDIGSATGLVGDEHGRLLRRDGSVIEGLYACGNDLQSIMGGAYPGPGITIGPAIVFGALSGRHSARRRVASGSTGQDFSPEHKIGARAHR</sequence>
<evidence type="ECO:0000256" key="5">
    <source>
        <dbReference type="SAM" id="MobiDB-lite"/>
    </source>
</evidence>
<evidence type="ECO:0000313" key="8">
    <source>
        <dbReference type="Proteomes" id="UP000554520"/>
    </source>
</evidence>
<organism evidence="7 8">
    <name type="scientific">Phyllobacterium trifolii</name>
    <dbReference type="NCBI Taxonomy" id="300193"/>
    <lineage>
        <taxon>Bacteria</taxon>
        <taxon>Pseudomonadati</taxon>
        <taxon>Pseudomonadota</taxon>
        <taxon>Alphaproteobacteria</taxon>
        <taxon>Hyphomicrobiales</taxon>
        <taxon>Phyllobacteriaceae</taxon>
        <taxon>Phyllobacterium</taxon>
    </lineage>
</organism>
<dbReference type="InterPro" id="IPR027477">
    <property type="entry name" value="Succ_DH/fumarate_Rdtase_cat_sf"/>
</dbReference>
<gene>
    <name evidence="7" type="ORF">FHS21_001798</name>
</gene>
<comment type="caution">
    <text evidence="7">The sequence shown here is derived from an EMBL/GenBank/DDBJ whole genome shotgun (WGS) entry which is preliminary data.</text>
</comment>
<dbReference type="AlphaFoldDB" id="A0A839U644"/>
<dbReference type="PRINTS" id="PR00411">
    <property type="entry name" value="PNDRDTASEI"/>
</dbReference>
<dbReference type="GO" id="GO:0008202">
    <property type="term" value="P:steroid metabolic process"/>
    <property type="evidence" value="ECO:0007669"/>
    <property type="project" value="UniProtKB-ARBA"/>
</dbReference>
<dbReference type="NCBIfam" id="NF009477">
    <property type="entry name" value="PRK12843.1"/>
    <property type="match status" value="1"/>
</dbReference>
<evidence type="ECO:0000313" key="7">
    <source>
        <dbReference type="EMBL" id="MBB3145393.1"/>
    </source>
</evidence>
<feature type="region of interest" description="Disordered" evidence="5">
    <location>
        <begin position="565"/>
        <end position="589"/>
    </location>
</feature>
<dbReference type="Pfam" id="PF00890">
    <property type="entry name" value="FAD_binding_2"/>
    <property type="match status" value="1"/>
</dbReference>